<dbReference type="eggNOG" id="ENOG502ZCB9">
    <property type="taxonomic scope" value="Bacteria"/>
</dbReference>
<reference evidence="1 2" key="2">
    <citation type="submission" date="2008-08" db="EMBL/GenBank/DDBJ databases">
        <authorList>
            <person name="Fulton L."/>
            <person name="Clifton S."/>
            <person name="Fulton B."/>
            <person name="Xu J."/>
            <person name="Minx P."/>
            <person name="Pepin K.H."/>
            <person name="Johnson M."/>
            <person name="Thiruvilangam P."/>
            <person name="Bhonagiri V."/>
            <person name="Nash W.E."/>
            <person name="Mardis E.R."/>
            <person name="Wilson R.K."/>
        </authorList>
    </citation>
    <scope>NUCLEOTIDE SEQUENCE [LARGE SCALE GENOMIC DNA]</scope>
    <source>
        <strain evidence="2">DSM 17135 / JCM 12973 / M2</strain>
    </source>
</reference>
<organism evidence="1 2">
    <name type="scientific">Phocaeicola plebeius (strain DSM 17135 / JCM 12973 / CCUG 54634 / M2)</name>
    <name type="common">Bacteroides plebeius</name>
    <dbReference type="NCBI Taxonomy" id="484018"/>
    <lineage>
        <taxon>Bacteria</taxon>
        <taxon>Pseudomonadati</taxon>
        <taxon>Bacteroidota</taxon>
        <taxon>Bacteroidia</taxon>
        <taxon>Bacteroidales</taxon>
        <taxon>Bacteroidaceae</taxon>
        <taxon>Phocaeicola</taxon>
    </lineage>
</organism>
<sequence>MYIVSLGEGLNMRRKLMIMCVSFSAVINLSAQVDMQLAELGMENIRMAQSDKGIAVAFEDRAFRSSYEGVGHAIKSALEGMTEDKELRMVVMDANGLPQLEICLDKELVNAYRRQEVNLCEVFGQMKLSCETDYTLSLLEGTKTEHKSAWRPDIVVYPHLFLENSSLDKLYRYAIALAPAIEMPLWKGAELAAQVILPIVGNQKGELKQVRPGIVAVRQGFYLKKNWTLTVTAGQFTNHRLGGMADLRWRNDNGRWEAGVKTGLTVFSMFVDQEWSLTRKPRLDARLYGRVYVPGWNTELTGEAVRFVYGDYGVKGSMIRHFGECTVGLYALYAEGQVDGGFNFALPLPGRKYKRWKGVRLKPADYFTYEYRAITKGVSSVNDKPGILYTTITGENRTRGFYQPEYIRYFLMKDYEEFGK</sequence>
<comment type="caution">
    <text evidence="1">The sequence shown here is derived from an EMBL/GenBank/DDBJ whole genome shotgun (WGS) entry which is preliminary data.</text>
</comment>
<evidence type="ECO:0000313" key="1">
    <source>
        <dbReference type="EMBL" id="EDY95648.1"/>
    </source>
</evidence>
<protein>
    <recommendedName>
        <fullName evidence="3">YjbH domain-containing protein</fullName>
    </recommendedName>
</protein>
<reference evidence="1 2" key="1">
    <citation type="submission" date="2008-08" db="EMBL/GenBank/DDBJ databases">
        <title>Draft genome sequence of Bacteroides plebeius (DSM 17135).</title>
        <authorList>
            <person name="Sudarsanam P."/>
            <person name="Ley R."/>
            <person name="Guruge J."/>
            <person name="Turnbaugh P.J."/>
            <person name="Mahowald M."/>
            <person name="Liep D."/>
            <person name="Gordon J."/>
        </authorList>
    </citation>
    <scope>NUCLEOTIDE SEQUENCE [LARGE SCALE GENOMIC DNA]</scope>
    <source>
        <strain evidence="2">DSM 17135 / JCM 12973 / M2</strain>
    </source>
</reference>
<dbReference type="AlphaFoldDB" id="B5CYW7"/>
<proteinExistence type="predicted"/>
<dbReference type="EMBL" id="ABQC02000019">
    <property type="protein sequence ID" value="EDY95648.1"/>
    <property type="molecule type" value="Genomic_DNA"/>
</dbReference>
<gene>
    <name evidence="1" type="ORF">BACPLE_01924</name>
</gene>
<name>B5CYW7_PHOPM</name>
<evidence type="ECO:0000313" key="2">
    <source>
        <dbReference type="Proteomes" id="UP000003452"/>
    </source>
</evidence>
<evidence type="ECO:0008006" key="3">
    <source>
        <dbReference type="Google" id="ProtNLM"/>
    </source>
</evidence>
<accession>B5CYW7</accession>
<dbReference type="Proteomes" id="UP000003452">
    <property type="component" value="Unassembled WGS sequence"/>
</dbReference>
<dbReference type="HOGENOM" id="CLU_061959_0_0_10"/>